<dbReference type="InterPro" id="IPR058210">
    <property type="entry name" value="SACS/Nov_dom"/>
</dbReference>
<name>A0AAU7ZHG1_9BACT</name>
<gene>
    <name evidence="2" type="ORF">RBB75_07915</name>
</gene>
<feature type="domain" description="Sacsin/Nov" evidence="1">
    <location>
        <begin position="74"/>
        <end position="132"/>
    </location>
</feature>
<organism evidence="2">
    <name type="scientific">Tunturiibacter empetritectus</name>
    <dbReference type="NCBI Taxonomy" id="3069691"/>
    <lineage>
        <taxon>Bacteria</taxon>
        <taxon>Pseudomonadati</taxon>
        <taxon>Acidobacteriota</taxon>
        <taxon>Terriglobia</taxon>
        <taxon>Terriglobales</taxon>
        <taxon>Acidobacteriaceae</taxon>
        <taxon>Tunturiibacter</taxon>
    </lineage>
</organism>
<dbReference type="InterPro" id="IPR036890">
    <property type="entry name" value="HATPase_C_sf"/>
</dbReference>
<reference evidence="2" key="2">
    <citation type="journal article" date="2024" name="Environ. Microbiol.">
        <title>Genome analysis and description of Tunturibacter gen. nov. expands the diversity of Terriglobia in tundra soils.</title>
        <authorList>
            <person name="Messyasz A."/>
            <person name="Mannisto M.K."/>
            <person name="Kerkhof L.J."/>
            <person name="Haggblom M.M."/>
        </authorList>
    </citation>
    <scope>NUCLEOTIDE SEQUENCE</scope>
    <source>
        <strain evidence="2">M8UP23</strain>
    </source>
</reference>
<dbReference type="PANTHER" id="PTHR32387">
    <property type="entry name" value="WU:FJ29H11"/>
    <property type="match status" value="1"/>
</dbReference>
<dbReference type="RefSeq" id="WP_353070112.1">
    <property type="nucleotide sequence ID" value="NZ_CP132932.1"/>
</dbReference>
<dbReference type="Gene3D" id="3.30.565.10">
    <property type="entry name" value="Histidine kinase-like ATPase, C-terminal domain"/>
    <property type="match status" value="1"/>
</dbReference>
<protein>
    <recommendedName>
        <fullName evidence="1">Sacsin/Nov domain-containing protein</fullName>
    </recommendedName>
</protein>
<evidence type="ECO:0000313" key="2">
    <source>
        <dbReference type="EMBL" id="XCB28237.1"/>
    </source>
</evidence>
<dbReference type="SUPFAM" id="SSF55874">
    <property type="entry name" value="ATPase domain of HSP90 chaperone/DNA topoisomerase II/histidine kinase"/>
    <property type="match status" value="1"/>
</dbReference>
<evidence type="ECO:0000259" key="1">
    <source>
        <dbReference type="Pfam" id="PF25794"/>
    </source>
</evidence>
<dbReference type="Pfam" id="PF25794">
    <property type="entry name" value="SACS"/>
    <property type="match status" value="1"/>
</dbReference>
<sequence>MTGEENHNSDFRRLIERRRKFIDGLEANRGEINLDIFEDFYPDRAHFVYELLQNAEDAGATEVSFTLMADRVICEHDGRMFTIEDVTSITGIHDSTKAKSKDKIGKFGVGFKSVFVYTQVPAILSGDFAFQIVQQVLPEQIASDTSLGHRTRFEFPFNNPKKPPQEAYAEIGAGLNGLDEKTLLFLSNLQSVKWRIGTDAPGEVLRHKHSDFHFEVLKQTDGRTTSSSHFLKFDQAVPGLEKQCVAVAFPLDLLPAMPQFDQRKHLSEQMKIIPAEPGNVAVFFPAVNETSGLRFHLHGPFVPAMSRASIKDSEANTPLYEQIATLAAHTLHRIKELGLLSTEFLSVLPNPQDQISPRYKGIRAAIIEEMKSQPLTPTYAREHAPANRLIQARASLKELLSEDDIEFLVDYDDATPLWAIGATQRSSRIDNFLTGLSIRDWGLDRLIETLRQKAREEDGLFPTKPDEKFLSWLKCKDQSWMQEFYALMYDEVSLKSYLTSCALRTGL</sequence>
<proteinExistence type="predicted"/>
<dbReference type="InterPro" id="IPR052957">
    <property type="entry name" value="Auxin_embryo_med"/>
</dbReference>
<dbReference type="KEGG" id="temp:RBB75_07915"/>
<dbReference type="EMBL" id="CP132932">
    <property type="protein sequence ID" value="XCB28237.1"/>
    <property type="molecule type" value="Genomic_DNA"/>
</dbReference>
<dbReference type="PANTHER" id="PTHR32387:SF0">
    <property type="entry name" value="PROTEIN NO VEIN"/>
    <property type="match status" value="1"/>
</dbReference>
<dbReference type="NCBIfam" id="NF047352">
    <property type="entry name" value="P_loop_sacsin"/>
    <property type="match status" value="1"/>
</dbReference>
<reference evidence="2" key="1">
    <citation type="submission" date="2023-08" db="EMBL/GenBank/DDBJ databases">
        <authorList>
            <person name="Messyasz A."/>
            <person name="Mannisto M.K."/>
            <person name="Kerkhof L.J."/>
            <person name="Haggblom M."/>
        </authorList>
    </citation>
    <scope>NUCLEOTIDE SEQUENCE</scope>
    <source>
        <strain evidence="2">M8UP23</strain>
    </source>
</reference>
<dbReference type="AlphaFoldDB" id="A0AAU7ZHG1"/>
<accession>A0AAU7ZHG1</accession>